<gene>
    <name evidence="2" type="ORF">AFUS01_LOCUS4252</name>
</gene>
<feature type="region of interest" description="Disordered" evidence="1">
    <location>
        <begin position="19"/>
        <end position="43"/>
    </location>
</feature>
<feature type="compositionally biased region" description="Polar residues" evidence="1">
    <location>
        <begin position="19"/>
        <end position="28"/>
    </location>
</feature>
<evidence type="ECO:0000313" key="3">
    <source>
        <dbReference type="Proteomes" id="UP000708208"/>
    </source>
</evidence>
<dbReference type="EMBL" id="CAJVCH010026433">
    <property type="protein sequence ID" value="CAG7700465.1"/>
    <property type="molecule type" value="Genomic_DNA"/>
</dbReference>
<organism evidence="2 3">
    <name type="scientific">Allacma fusca</name>
    <dbReference type="NCBI Taxonomy" id="39272"/>
    <lineage>
        <taxon>Eukaryota</taxon>
        <taxon>Metazoa</taxon>
        <taxon>Ecdysozoa</taxon>
        <taxon>Arthropoda</taxon>
        <taxon>Hexapoda</taxon>
        <taxon>Collembola</taxon>
        <taxon>Symphypleona</taxon>
        <taxon>Sminthuridae</taxon>
        <taxon>Allacma</taxon>
    </lineage>
</organism>
<protein>
    <submittedName>
        <fullName evidence="2">Uncharacterized protein</fullName>
    </submittedName>
</protein>
<evidence type="ECO:0000256" key="1">
    <source>
        <dbReference type="SAM" id="MobiDB-lite"/>
    </source>
</evidence>
<name>A0A8J2JDM7_9HEXA</name>
<proteinExistence type="predicted"/>
<accession>A0A8J2JDM7</accession>
<keyword evidence="3" id="KW-1185">Reference proteome</keyword>
<dbReference type="Proteomes" id="UP000708208">
    <property type="component" value="Unassembled WGS sequence"/>
</dbReference>
<comment type="caution">
    <text evidence="2">The sequence shown here is derived from an EMBL/GenBank/DDBJ whole genome shotgun (WGS) entry which is preliminary data.</text>
</comment>
<dbReference type="AlphaFoldDB" id="A0A8J2JDM7"/>
<feature type="non-terminal residue" evidence="2">
    <location>
        <position position="1"/>
    </location>
</feature>
<sequence length="43" mass="4791">ATHGNADLVRRHLKFLRSVGTSPLNSSRPADDDQESEEVKDQN</sequence>
<evidence type="ECO:0000313" key="2">
    <source>
        <dbReference type="EMBL" id="CAG7700465.1"/>
    </source>
</evidence>
<reference evidence="2" key="1">
    <citation type="submission" date="2021-06" db="EMBL/GenBank/DDBJ databases">
        <authorList>
            <person name="Hodson N. C."/>
            <person name="Mongue J. A."/>
            <person name="Jaron S. K."/>
        </authorList>
    </citation>
    <scope>NUCLEOTIDE SEQUENCE</scope>
</reference>